<dbReference type="EMBL" id="CM056812">
    <property type="protein sequence ID" value="KAJ8618299.1"/>
    <property type="molecule type" value="Genomic_DNA"/>
</dbReference>
<evidence type="ECO:0000313" key="2">
    <source>
        <dbReference type="Proteomes" id="UP001234297"/>
    </source>
</evidence>
<accession>A0ACC2KBF8</accession>
<reference evidence="1 2" key="1">
    <citation type="journal article" date="2022" name="Hortic Res">
        <title>A haplotype resolved chromosomal level avocado genome allows analysis of novel avocado genes.</title>
        <authorList>
            <person name="Nath O."/>
            <person name="Fletcher S.J."/>
            <person name="Hayward A."/>
            <person name="Shaw L.M."/>
            <person name="Masouleh A.K."/>
            <person name="Furtado A."/>
            <person name="Henry R.J."/>
            <person name="Mitter N."/>
        </authorList>
    </citation>
    <scope>NUCLEOTIDE SEQUENCE [LARGE SCALE GENOMIC DNA]</scope>
    <source>
        <strain evidence="2">cv. Hass</strain>
    </source>
</reference>
<keyword evidence="2" id="KW-1185">Reference proteome</keyword>
<organism evidence="1 2">
    <name type="scientific">Persea americana</name>
    <name type="common">Avocado</name>
    <dbReference type="NCBI Taxonomy" id="3435"/>
    <lineage>
        <taxon>Eukaryota</taxon>
        <taxon>Viridiplantae</taxon>
        <taxon>Streptophyta</taxon>
        <taxon>Embryophyta</taxon>
        <taxon>Tracheophyta</taxon>
        <taxon>Spermatophyta</taxon>
        <taxon>Magnoliopsida</taxon>
        <taxon>Magnoliidae</taxon>
        <taxon>Laurales</taxon>
        <taxon>Lauraceae</taxon>
        <taxon>Persea</taxon>
    </lineage>
</organism>
<sequence>MAAQIRDAESLFRSKPISEIRNIKAATRKEIESKNQELRQLVFSSPAFGIKNSFGQTEIDSKQVSESAVFGRSLFERLSSRFQISLIVLYFTFYGMMAIAMAPNQQVSAISSTAFYAIWNLFSGFIIPRPVSSQIQVHECYSNKCTPLAALCRQCCGCQQKEKKYAQGADQSHSTGAILLQGSHR</sequence>
<evidence type="ECO:0000313" key="1">
    <source>
        <dbReference type="EMBL" id="KAJ8618299.1"/>
    </source>
</evidence>
<gene>
    <name evidence="1" type="ORF">MRB53_014485</name>
</gene>
<comment type="caution">
    <text evidence="1">The sequence shown here is derived from an EMBL/GenBank/DDBJ whole genome shotgun (WGS) entry which is preliminary data.</text>
</comment>
<protein>
    <submittedName>
        <fullName evidence="1">Uncharacterized protein</fullName>
    </submittedName>
</protein>
<name>A0ACC2KBF8_PERAE</name>
<dbReference type="Proteomes" id="UP001234297">
    <property type="component" value="Chromosome 4"/>
</dbReference>
<proteinExistence type="predicted"/>